<dbReference type="AlphaFoldDB" id="A0A0B4XQX7"/>
<evidence type="ECO:0000313" key="3">
    <source>
        <dbReference type="Proteomes" id="UP000006764"/>
    </source>
</evidence>
<accession>A0A0B4XQX7</accession>
<sequence>MDASPYQAPEAELQPAQGAPAADTALYRISGIGLATLLAGFAAGGLLLALNGKRLGRPNAMLHYFGGALLATGAVIAAGLLLPENIPSAVFVVPQILIMVHLARSLQGPALAQHDTAGGRFESNWKAFGISILMIIALFAVILAGMLLFDPALRAEL</sequence>
<dbReference type="STRING" id="391936.S7S_11125"/>
<organism evidence="2 3">
    <name type="scientific">Isoalcanivorax pacificus W11-5</name>
    <dbReference type="NCBI Taxonomy" id="391936"/>
    <lineage>
        <taxon>Bacteria</taxon>
        <taxon>Pseudomonadati</taxon>
        <taxon>Pseudomonadota</taxon>
        <taxon>Gammaproteobacteria</taxon>
        <taxon>Oceanospirillales</taxon>
        <taxon>Alcanivoracaceae</taxon>
        <taxon>Isoalcanivorax</taxon>
    </lineage>
</organism>
<gene>
    <name evidence="2" type="ORF">S7S_11125</name>
</gene>
<proteinExistence type="predicted"/>
<reference evidence="2 3" key="1">
    <citation type="journal article" date="2012" name="J. Bacteriol.">
        <title>Genome sequence of an alkane-degrading bacterium, Alcanivorax pacificus type strain W11-5, isolated from deep sea sediment.</title>
        <authorList>
            <person name="Lai Q."/>
            <person name="Shao Z."/>
        </authorList>
    </citation>
    <scope>NUCLEOTIDE SEQUENCE [LARGE SCALE GENOMIC DNA]</scope>
    <source>
        <strain evidence="2 3">W11-5</strain>
    </source>
</reference>
<keyword evidence="1" id="KW-0472">Membrane</keyword>
<dbReference type="RefSeq" id="WP_008737152.1">
    <property type="nucleotide sequence ID" value="NZ_CP004387.1"/>
</dbReference>
<dbReference type="KEGG" id="apac:S7S_11125"/>
<feature type="transmembrane region" description="Helical" evidence="1">
    <location>
        <begin position="62"/>
        <end position="82"/>
    </location>
</feature>
<keyword evidence="1" id="KW-1133">Transmembrane helix</keyword>
<dbReference type="EMBL" id="CP004387">
    <property type="protein sequence ID" value="AJD48637.1"/>
    <property type="molecule type" value="Genomic_DNA"/>
</dbReference>
<evidence type="ECO:0008006" key="4">
    <source>
        <dbReference type="Google" id="ProtNLM"/>
    </source>
</evidence>
<feature type="transmembrane region" description="Helical" evidence="1">
    <location>
        <begin position="25"/>
        <end position="50"/>
    </location>
</feature>
<dbReference type="HOGENOM" id="CLU_124963_0_0_6"/>
<name>A0A0B4XQX7_9GAMM</name>
<evidence type="ECO:0000313" key="2">
    <source>
        <dbReference type="EMBL" id="AJD48637.1"/>
    </source>
</evidence>
<evidence type="ECO:0000256" key="1">
    <source>
        <dbReference type="SAM" id="Phobius"/>
    </source>
</evidence>
<dbReference type="OrthoDB" id="6026237at2"/>
<protein>
    <recommendedName>
        <fullName evidence="4">Transmembrane protein</fullName>
    </recommendedName>
</protein>
<keyword evidence="1" id="KW-0812">Transmembrane</keyword>
<feature type="transmembrane region" description="Helical" evidence="1">
    <location>
        <begin position="127"/>
        <end position="149"/>
    </location>
</feature>
<keyword evidence="3" id="KW-1185">Reference proteome</keyword>
<dbReference type="Proteomes" id="UP000006764">
    <property type="component" value="Chromosome"/>
</dbReference>